<accession>A0ABW2BU99</accession>
<comment type="caution">
    <text evidence="3">The sequence shown here is derived from an EMBL/GenBank/DDBJ whole genome shotgun (WGS) entry which is preliminary data.</text>
</comment>
<dbReference type="PANTHER" id="PTHR30143:SF0">
    <property type="entry name" value="2-KETO-4-PENTENOATE HYDRATASE"/>
    <property type="match status" value="1"/>
</dbReference>
<feature type="domain" description="Fumarylacetoacetase-like C-terminal" evidence="2">
    <location>
        <begin position="139"/>
        <end position="309"/>
    </location>
</feature>
<sequence>MGQRGCRDRIADRQMQPAAGKREVSDYCNLFRYCNEVSMIVRPTKQLVAEEVAEDRIRGAARRLRIAAAEHRTCRPVRDMLGRQDIAAAYAVQRLLTEAAIRDGRRVVGRKVGLTSPAVQRQLGVDQPDFGVLFEDMQHDDDPIEVDRLLQPKIEAEIAFVLAEDLDRPVLTTDAVSRATAFVSPALEIVDSRINNWDISIVDTIADNASCGLFVLGPQQIPLEGLALPDVTMTLYADGDNISEGAGFACLGDPLNAVLWLANTAAEYGSPLRAGDIVLSGALGPMVRVRRGMQYSAEISGIGTVNARFS</sequence>
<keyword evidence="1" id="KW-0456">Lyase</keyword>
<name>A0ABW2BU99_9PSEU</name>
<proteinExistence type="predicted"/>
<dbReference type="Proteomes" id="UP001596337">
    <property type="component" value="Unassembled WGS sequence"/>
</dbReference>
<evidence type="ECO:0000313" key="3">
    <source>
        <dbReference type="EMBL" id="MFC6866413.1"/>
    </source>
</evidence>
<dbReference type="InterPro" id="IPR036663">
    <property type="entry name" value="Fumarylacetoacetase_C_sf"/>
</dbReference>
<dbReference type="PANTHER" id="PTHR30143">
    <property type="entry name" value="ACID HYDRATASE"/>
    <property type="match status" value="1"/>
</dbReference>
<evidence type="ECO:0000256" key="1">
    <source>
        <dbReference type="ARBA" id="ARBA00023239"/>
    </source>
</evidence>
<protein>
    <submittedName>
        <fullName evidence="3">2-keto-4-pentenoate hydratase</fullName>
    </submittedName>
</protein>
<dbReference type="RefSeq" id="WP_345402031.1">
    <property type="nucleotide sequence ID" value="NZ_BAABLA010000108.1"/>
</dbReference>
<keyword evidence="4" id="KW-1185">Reference proteome</keyword>
<dbReference type="InterPro" id="IPR011234">
    <property type="entry name" value="Fumarylacetoacetase-like_C"/>
</dbReference>
<reference evidence="4" key="1">
    <citation type="journal article" date="2019" name="Int. J. Syst. Evol. Microbiol.">
        <title>The Global Catalogue of Microorganisms (GCM) 10K type strain sequencing project: providing services to taxonomists for standard genome sequencing and annotation.</title>
        <authorList>
            <consortium name="The Broad Institute Genomics Platform"/>
            <consortium name="The Broad Institute Genome Sequencing Center for Infectious Disease"/>
            <person name="Wu L."/>
            <person name="Ma J."/>
        </authorList>
    </citation>
    <scope>NUCLEOTIDE SEQUENCE [LARGE SCALE GENOMIC DNA]</scope>
    <source>
        <strain evidence="4">KCTC 32255</strain>
    </source>
</reference>
<evidence type="ECO:0000313" key="4">
    <source>
        <dbReference type="Proteomes" id="UP001596337"/>
    </source>
</evidence>
<gene>
    <name evidence="3" type="ORF">ACFQGD_04575</name>
</gene>
<dbReference type="InterPro" id="IPR050772">
    <property type="entry name" value="Hydratase-Decarb/MhpD_sf"/>
</dbReference>
<dbReference type="SUPFAM" id="SSF56529">
    <property type="entry name" value="FAH"/>
    <property type="match status" value="1"/>
</dbReference>
<evidence type="ECO:0000259" key="2">
    <source>
        <dbReference type="Pfam" id="PF01557"/>
    </source>
</evidence>
<dbReference type="EMBL" id="JBHSXX010000001">
    <property type="protein sequence ID" value="MFC6866413.1"/>
    <property type="molecule type" value="Genomic_DNA"/>
</dbReference>
<organism evidence="3 4">
    <name type="scientific">Haloechinothrix salitolerans</name>
    <dbReference type="NCBI Taxonomy" id="926830"/>
    <lineage>
        <taxon>Bacteria</taxon>
        <taxon>Bacillati</taxon>
        <taxon>Actinomycetota</taxon>
        <taxon>Actinomycetes</taxon>
        <taxon>Pseudonocardiales</taxon>
        <taxon>Pseudonocardiaceae</taxon>
        <taxon>Haloechinothrix</taxon>
    </lineage>
</organism>
<dbReference type="Pfam" id="PF01557">
    <property type="entry name" value="FAA_hydrolase"/>
    <property type="match status" value="1"/>
</dbReference>
<dbReference type="Gene3D" id="3.90.850.10">
    <property type="entry name" value="Fumarylacetoacetase-like, C-terminal domain"/>
    <property type="match status" value="1"/>
</dbReference>